<dbReference type="PANTHER" id="PTHR45947:SF3">
    <property type="entry name" value="SULFOQUINOVOSYL TRANSFERASE SQD2"/>
    <property type="match status" value="1"/>
</dbReference>
<dbReference type="SUPFAM" id="SSF53756">
    <property type="entry name" value="UDP-Glycosyltransferase/glycogen phosphorylase"/>
    <property type="match status" value="1"/>
</dbReference>
<dbReference type="Pfam" id="PF13439">
    <property type="entry name" value="Glyco_transf_4"/>
    <property type="match status" value="1"/>
</dbReference>
<dbReference type="InterPro" id="IPR001296">
    <property type="entry name" value="Glyco_trans_1"/>
</dbReference>
<dbReference type="RefSeq" id="WP_116223407.1">
    <property type="nucleotide sequence ID" value="NZ_AP018437.1"/>
</dbReference>
<dbReference type="Gene3D" id="3.40.50.2000">
    <property type="entry name" value="Glycogen Phosphorylase B"/>
    <property type="match status" value="2"/>
</dbReference>
<dbReference type="InterPro" id="IPR050194">
    <property type="entry name" value="Glycosyltransferase_grp1"/>
</dbReference>
<dbReference type="PANTHER" id="PTHR45947">
    <property type="entry name" value="SULFOQUINOVOSYL TRANSFERASE SQD2"/>
    <property type="match status" value="1"/>
</dbReference>
<feature type="domain" description="Glycosyltransferase subfamily 4-like N-terminal" evidence="2">
    <location>
        <begin position="22"/>
        <end position="202"/>
    </location>
</feature>
<dbReference type="GO" id="GO:0016758">
    <property type="term" value="F:hexosyltransferase activity"/>
    <property type="evidence" value="ECO:0007669"/>
    <property type="project" value="TreeGrafter"/>
</dbReference>
<protein>
    <submittedName>
        <fullName evidence="3">D-inositol-3-phosphate glycosyltransferase</fullName>
    </submittedName>
</protein>
<dbReference type="AlphaFoldDB" id="A0A347ZV71"/>
<dbReference type="EMBL" id="QUMS01000001">
    <property type="protein sequence ID" value="REG10212.1"/>
    <property type="molecule type" value="Genomic_DNA"/>
</dbReference>
<accession>A0A347ZV71</accession>
<proteinExistence type="predicted"/>
<dbReference type="OrthoDB" id="9795068at2"/>
<comment type="caution">
    <text evidence="3">The sequence shown here is derived from an EMBL/GenBank/DDBJ whole genome shotgun (WGS) entry which is preliminary data.</text>
</comment>
<organism evidence="3 4">
    <name type="scientific">Pelolinea submarina</name>
    <dbReference type="NCBI Taxonomy" id="913107"/>
    <lineage>
        <taxon>Bacteria</taxon>
        <taxon>Bacillati</taxon>
        <taxon>Chloroflexota</taxon>
        <taxon>Anaerolineae</taxon>
        <taxon>Anaerolineales</taxon>
        <taxon>Anaerolineaceae</taxon>
        <taxon>Pelolinea</taxon>
    </lineage>
</organism>
<evidence type="ECO:0000259" key="2">
    <source>
        <dbReference type="Pfam" id="PF13439"/>
    </source>
</evidence>
<dbReference type="InterPro" id="IPR028098">
    <property type="entry name" value="Glyco_trans_4-like_N"/>
</dbReference>
<dbReference type="Pfam" id="PF00534">
    <property type="entry name" value="Glycos_transf_1"/>
    <property type="match status" value="1"/>
</dbReference>
<keyword evidence="3" id="KW-0808">Transferase</keyword>
<reference evidence="3 4" key="1">
    <citation type="submission" date="2018-08" db="EMBL/GenBank/DDBJ databases">
        <title>Genomic Encyclopedia of Type Strains, Phase IV (KMG-IV): sequencing the most valuable type-strain genomes for metagenomic binning, comparative biology and taxonomic classification.</title>
        <authorList>
            <person name="Goeker M."/>
        </authorList>
    </citation>
    <scope>NUCLEOTIDE SEQUENCE [LARGE SCALE GENOMIC DNA]</scope>
    <source>
        <strain evidence="3 4">DSM 23923</strain>
    </source>
</reference>
<keyword evidence="4" id="KW-1185">Reference proteome</keyword>
<evidence type="ECO:0000313" key="4">
    <source>
        <dbReference type="Proteomes" id="UP000256388"/>
    </source>
</evidence>
<evidence type="ECO:0000313" key="3">
    <source>
        <dbReference type="EMBL" id="REG10212.1"/>
    </source>
</evidence>
<dbReference type="Proteomes" id="UP000256388">
    <property type="component" value="Unassembled WGS sequence"/>
</dbReference>
<gene>
    <name evidence="3" type="ORF">DFR64_0063</name>
</gene>
<sequence length="420" mass="47136">MNIAIISYHTCPLATLGGKDTGGMNVYVRDLTTYLGHLGIHADVFTRSQDEHVPHVLHDLGCGNRVVHVPAGPESPLPKIELTKYIPEFISGIDEFAASKGIQYDLIHSHYWLSGLAAGELARSWNTPIIHMFHTLALLKNRIAKSEEELESVIRVEGEREVIRLADKIIAATSDEVNHLENLYDAPAEKIEVIPPGVDTTRFYPIPEDEAKEFIGIPKDERMLLYVGRIEPLKGIDILIRAIAQLKHSDVLSNCPHYLYIIGGEPDAEEGQMNREMQRLQKLCRELGVGDLVLFLGKQDQDTLQYYYSAADIVIMPSHYESFGMVALEAMACGTPVIATQVGGLQHLVQNGKTGFTVPNDNVDILEERLTQLICKEGLREEMSQNSVVYARSYAWDVITPRIIDLYQQTIESYESFHER</sequence>
<feature type="domain" description="Glycosyl transferase family 1" evidence="1">
    <location>
        <begin position="209"/>
        <end position="387"/>
    </location>
</feature>
<name>A0A347ZV71_9CHLR</name>
<evidence type="ECO:0000259" key="1">
    <source>
        <dbReference type="Pfam" id="PF00534"/>
    </source>
</evidence>